<evidence type="ECO:0000313" key="2">
    <source>
        <dbReference type="Proteomes" id="UP000053271"/>
    </source>
</evidence>
<reference evidence="1 2" key="1">
    <citation type="submission" date="2015-10" db="EMBL/GenBank/DDBJ databases">
        <title>Draft genome sequence of Streptomyces longwoodensis DSM 41677, type strain for the species Streptomyces longwoodensis.</title>
        <authorList>
            <person name="Ruckert C."/>
            <person name="Winkler A."/>
            <person name="Kalinowski J."/>
            <person name="Kampfer P."/>
            <person name="Glaeser S."/>
        </authorList>
    </citation>
    <scope>NUCLEOTIDE SEQUENCE [LARGE SCALE GENOMIC DNA]</scope>
    <source>
        <strain evidence="1 2">DSM 41677</strain>
    </source>
</reference>
<protein>
    <submittedName>
        <fullName evidence="1">Uncharacterized protein</fullName>
    </submittedName>
</protein>
<evidence type="ECO:0000313" key="1">
    <source>
        <dbReference type="EMBL" id="KUN35770.1"/>
    </source>
</evidence>
<accession>A0A101QTF3</accession>
<dbReference type="EMBL" id="LMWS01000031">
    <property type="protein sequence ID" value="KUN35770.1"/>
    <property type="molecule type" value="Genomic_DNA"/>
</dbReference>
<proteinExistence type="predicted"/>
<organism evidence="1 2">
    <name type="scientific">Streptomyces longwoodensis</name>
    <dbReference type="NCBI Taxonomy" id="68231"/>
    <lineage>
        <taxon>Bacteria</taxon>
        <taxon>Bacillati</taxon>
        <taxon>Actinomycetota</taxon>
        <taxon>Actinomycetes</taxon>
        <taxon>Kitasatosporales</taxon>
        <taxon>Streptomycetaceae</taxon>
        <taxon>Streptomyces</taxon>
    </lineage>
</organism>
<name>A0A101QTF3_9ACTN</name>
<sequence>MLHRLSGIVDAQCGIEFAGFQKPEELAGGIHAVDGDCEVRAGMTKSVQQRRYYWCVGRAQPDRTGCGGHAVRVPSCKSIGTVQDLASLAYDICPVSGQTHASATANKQSLTQQSFDAAELRAQCGLGEAE</sequence>
<comment type="caution">
    <text evidence="1">The sequence shown here is derived from an EMBL/GenBank/DDBJ whole genome shotgun (WGS) entry which is preliminary data.</text>
</comment>
<dbReference type="Proteomes" id="UP000053271">
    <property type="component" value="Unassembled WGS sequence"/>
</dbReference>
<dbReference type="AlphaFoldDB" id="A0A101QTF3"/>
<keyword evidence="2" id="KW-1185">Reference proteome</keyword>
<gene>
    <name evidence="1" type="ORF">AQJ30_24140</name>
</gene>